<organism evidence="6 7">
    <name type="scientific">Mycena maculata</name>
    <dbReference type="NCBI Taxonomy" id="230809"/>
    <lineage>
        <taxon>Eukaryota</taxon>
        <taxon>Fungi</taxon>
        <taxon>Dikarya</taxon>
        <taxon>Basidiomycota</taxon>
        <taxon>Agaricomycotina</taxon>
        <taxon>Agaricomycetes</taxon>
        <taxon>Agaricomycetidae</taxon>
        <taxon>Agaricales</taxon>
        <taxon>Marasmiineae</taxon>
        <taxon>Mycenaceae</taxon>
        <taxon>Mycena</taxon>
    </lineage>
</organism>
<name>A0AAD7NHH5_9AGAR</name>
<proteinExistence type="predicted"/>
<protein>
    <recommendedName>
        <fullName evidence="5">MYND-type domain-containing protein</fullName>
    </recommendedName>
</protein>
<dbReference type="Gene3D" id="6.10.140.2220">
    <property type="match status" value="1"/>
</dbReference>
<keyword evidence="3" id="KW-0862">Zinc</keyword>
<dbReference type="EMBL" id="JARJLG010000046">
    <property type="protein sequence ID" value="KAJ7761261.1"/>
    <property type="molecule type" value="Genomic_DNA"/>
</dbReference>
<dbReference type="PROSITE" id="PS01360">
    <property type="entry name" value="ZF_MYND_1"/>
    <property type="match status" value="1"/>
</dbReference>
<sequence>MPARPTEMCENCMTRMDLRRCAGCGVMRYCSRECQKAHWKKHKPHCVMNVELSKRAEALGSDCSDRLKAIRKWCDVFSIPIGIACVSALDIMNHPERTDKFLLFIYVHFLPAAKPPYTHEIVDARVLPVADLRSKIPQQRLELFDSTTSPRPGMISVLLRDPGFPWNYTKPFVPPTDVLSWRRDPLWLECLQMRVTHPSQPIRPRESIPDSLDATLEQIAKSF</sequence>
<evidence type="ECO:0000256" key="1">
    <source>
        <dbReference type="ARBA" id="ARBA00022723"/>
    </source>
</evidence>
<keyword evidence="2 4" id="KW-0863">Zinc-finger</keyword>
<dbReference type="GO" id="GO:0008270">
    <property type="term" value="F:zinc ion binding"/>
    <property type="evidence" value="ECO:0007669"/>
    <property type="project" value="UniProtKB-KW"/>
</dbReference>
<dbReference type="AlphaFoldDB" id="A0AAD7NHH5"/>
<dbReference type="PROSITE" id="PS50865">
    <property type="entry name" value="ZF_MYND_2"/>
    <property type="match status" value="1"/>
</dbReference>
<evidence type="ECO:0000256" key="3">
    <source>
        <dbReference type="ARBA" id="ARBA00022833"/>
    </source>
</evidence>
<reference evidence="6" key="1">
    <citation type="submission" date="2023-03" db="EMBL/GenBank/DDBJ databases">
        <title>Massive genome expansion in bonnet fungi (Mycena s.s.) driven by repeated elements and novel gene families across ecological guilds.</title>
        <authorList>
            <consortium name="Lawrence Berkeley National Laboratory"/>
            <person name="Harder C.B."/>
            <person name="Miyauchi S."/>
            <person name="Viragh M."/>
            <person name="Kuo A."/>
            <person name="Thoen E."/>
            <person name="Andreopoulos B."/>
            <person name="Lu D."/>
            <person name="Skrede I."/>
            <person name="Drula E."/>
            <person name="Henrissat B."/>
            <person name="Morin E."/>
            <person name="Kohler A."/>
            <person name="Barry K."/>
            <person name="LaButti K."/>
            <person name="Morin E."/>
            <person name="Salamov A."/>
            <person name="Lipzen A."/>
            <person name="Mereny Z."/>
            <person name="Hegedus B."/>
            <person name="Baldrian P."/>
            <person name="Stursova M."/>
            <person name="Weitz H."/>
            <person name="Taylor A."/>
            <person name="Grigoriev I.V."/>
            <person name="Nagy L.G."/>
            <person name="Martin F."/>
            <person name="Kauserud H."/>
        </authorList>
    </citation>
    <scope>NUCLEOTIDE SEQUENCE</scope>
    <source>
        <strain evidence="6">CBHHK188m</strain>
    </source>
</reference>
<keyword evidence="1" id="KW-0479">Metal-binding</keyword>
<feature type="domain" description="MYND-type" evidence="5">
    <location>
        <begin position="9"/>
        <end position="46"/>
    </location>
</feature>
<evidence type="ECO:0000313" key="7">
    <source>
        <dbReference type="Proteomes" id="UP001215280"/>
    </source>
</evidence>
<dbReference type="Pfam" id="PF01753">
    <property type="entry name" value="zf-MYND"/>
    <property type="match status" value="1"/>
</dbReference>
<evidence type="ECO:0000313" key="6">
    <source>
        <dbReference type="EMBL" id="KAJ7761261.1"/>
    </source>
</evidence>
<evidence type="ECO:0000256" key="2">
    <source>
        <dbReference type="ARBA" id="ARBA00022771"/>
    </source>
</evidence>
<keyword evidence="7" id="KW-1185">Reference proteome</keyword>
<dbReference type="InterPro" id="IPR002893">
    <property type="entry name" value="Znf_MYND"/>
</dbReference>
<dbReference type="Proteomes" id="UP001215280">
    <property type="component" value="Unassembled WGS sequence"/>
</dbReference>
<gene>
    <name evidence="6" type="ORF">DFH07DRAFT_1059898</name>
</gene>
<dbReference type="SUPFAM" id="SSF144232">
    <property type="entry name" value="HIT/MYND zinc finger-like"/>
    <property type="match status" value="1"/>
</dbReference>
<accession>A0AAD7NHH5</accession>
<comment type="caution">
    <text evidence="6">The sequence shown here is derived from an EMBL/GenBank/DDBJ whole genome shotgun (WGS) entry which is preliminary data.</text>
</comment>
<evidence type="ECO:0000259" key="5">
    <source>
        <dbReference type="PROSITE" id="PS50865"/>
    </source>
</evidence>
<evidence type="ECO:0000256" key="4">
    <source>
        <dbReference type="PROSITE-ProRule" id="PRU00134"/>
    </source>
</evidence>